<dbReference type="FunFam" id="3.30.160.60:FF:000624">
    <property type="entry name" value="zinc finger protein 697"/>
    <property type="match status" value="1"/>
</dbReference>
<evidence type="ECO:0000256" key="10">
    <source>
        <dbReference type="ARBA" id="ARBA00023125"/>
    </source>
</evidence>
<dbReference type="GO" id="GO:0045892">
    <property type="term" value="P:negative regulation of DNA-templated transcription"/>
    <property type="evidence" value="ECO:0007669"/>
    <property type="project" value="UniProtKB-ARBA"/>
</dbReference>
<dbReference type="GO" id="GO:0005634">
    <property type="term" value="C:nucleus"/>
    <property type="evidence" value="ECO:0007669"/>
    <property type="project" value="UniProtKB-SubCell"/>
</dbReference>
<dbReference type="GeneTree" id="ENSGT01150000286971"/>
<keyword evidence="10" id="KW-0238">DNA-binding</keyword>
<keyword evidence="6 13" id="KW-0863">Zinc-finger</keyword>
<dbReference type="GO" id="GO:0008270">
    <property type="term" value="F:zinc ion binding"/>
    <property type="evidence" value="ECO:0007669"/>
    <property type="project" value="UniProtKB-KW"/>
</dbReference>
<keyword evidence="7" id="KW-0862">Zinc</keyword>
<evidence type="ECO:0000256" key="3">
    <source>
        <dbReference type="ARBA" id="ARBA00022499"/>
    </source>
</evidence>
<feature type="domain" description="C2H2-type" evidence="14">
    <location>
        <begin position="407"/>
        <end position="434"/>
    </location>
</feature>
<sequence>MDEMRARGDLGLVPAWMDVLGLTEESLRAAVTGLGVEIFGALCARAKPAPVRVQLCSLAALKFTFTMYAELCQYMESCRAERGSERLVEPGSGRGKFAELTGGPDGVVRIEVEHEHLGLEEDERNLENGNRKKNVTKFSCTSSSHTFNTRAALMRRRKTHRPHSSDKLKDCTDYSSRTCYQSKSVNHTETHTKERTYTCSVCGRGMKRAGELNHHMLIHTGERPYSCKVCEKMFSSSSQLRKHFSSSHPGERYTCSTTCNMCGLTLGSLYKRKIHMRNHTGERPFFCKFCARTFLTLSNLINHTRTHTKERPHVCEVCGNRFSFSSGLKKHTLHFHNGNKQDINNTSNKPYTCRVCGKVLRDSSKLKIHMRIHSGERPYPCKLCPKAFYCSTIWKYHQRIHTEENPYRCRVCPKVLSCLSALKRHALCHIRKNERVDLREKPHKCSVCNRVFSRSSSLSQHIKMHTGEKPYKCSVCSKLFARSVNLSKHFKIHTIDRTRPTGEKRHSKKKKRPYKCSVCFKTFIHSSTFYEHEIMHEVKNYQRENYPYSAFS</sequence>
<dbReference type="FunFam" id="3.30.160.60:FF:000690">
    <property type="entry name" value="Zinc finger protein 354C"/>
    <property type="match status" value="3"/>
</dbReference>
<dbReference type="Proteomes" id="UP000694388">
    <property type="component" value="Unplaced"/>
</dbReference>
<feature type="domain" description="C2H2-type" evidence="14">
    <location>
        <begin position="514"/>
        <end position="541"/>
    </location>
</feature>
<dbReference type="AlphaFoldDB" id="A0A8C4Q9N0"/>
<evidence type="ECO:0000256" key="11">
    <source>
        <dbReference type="ARBA" id="ARBA00023163"/>
    </source>
</evidence>
<dbReference type="Ensembl" id="ENSEBUT00000012308.1">
    <property type="protein sequence ID" value="ENSEBUP00000011733.1"/>
    <property type="gene ID" value="ENSEBUG00000007518.1"/>
</dbReference>
<keyword evidence="16" id="KW-1185">Reference proteome</keyword>
<dbReference type="InterPro" id="IPR050636">
    <property type="entry name" value="C2H2-ZF_domain-containing"/>
</dbReference>
<comment type="subcellular location">
    <subcellularLocation>
        <location evidence="1">Nucleus</location>
    </subcellularLocation>
</comment>
<dbReference type="InterPro" id="IPR013087">
    <property type="entry name" value="Znf_C2H2_type"/>
</dbReference>
<protein>
    <recommendedName>
        <fullName evidence="14">C2H2-type domain-containing protein</fullName>
    </recommendedName>
</protein>
<dbReference type="InterPro" id="IPR022755">
    <property type="entry name" value="Znf_C2H2_jaz"/>
</dbReference>
<feature type="domain" description="C2H2-type" evidence="14">
    <location>
        <begin position="285"/>
        <end position="312"/>
    </location>
</feature>
<dbReference type="InterPro" id="IPR036236">
    <property type="entry name" value="Znf_C2H2_sf"/>
</dbReference>
<evidence type="ECO:0000313" key="15">
    <source>
        <dbReference type="Ensembl" id="ENSEBUP00000011733.1"/>
    </source>
</evidence>
<feature type="domain" description="C2H2-type" evidence="14">
    <location>
        <begin position="471"/>
        <end position="498"/>
    </location>
</feature>
<dbReference type="PANTHER" id="PTHR47772">
    <property type="entry name" value="ZINC FINGER PROTEIN 200"/>
    <property type="match status" value="1"/>
</dbReference>
<feature type="domain" description="C2H2-type" evidence="14">
    <location>
        <begin position="313"/>
        <end position="341"/>
    </location>
</feature>
<evidence type="ECO:0000256" key="5">
    <source>
        <dbReference type="ARBA" id="ARBA00022737"/>
    </source>
</evidence>
<evidence type="ECO:0000256" key="12">
    <source>
        <dbReference type="ARBA" id="ARBA00023242"/>
    </source>
</evidence>
<dbReference type="PROSITE" id="PS50157">
    <property type="entry name" value="ZINC_FINGER_C2H2_2"/>
    <property type="match status" value="11"/>
</dbReference>
<evidence type="ECO:0000256" key="4">
    <source>
        <dbReference type="ARBA" id="ARBA00022723"/>
    </source>
</evidence>
<dbReference type="PANTHER" id="PTHR47772:SF13">
    <property type="entry name" value="GASTRULA ZINC FINGER PROTEIN XLCGF49.1-LIKE-RELATED"/>
    <property type="match status" value="1"/>
</dbReference>
<keyword evidence="4" id="KW-0479">Metal-binding</keyword>
<keyword evidence="3" id="KW-1017">Isopeptide bond</keyword>
<dbReference type="FunFam" id="3.30.160.60:FF:000446">
    <property type="entry name" value="Zinc finger protein"/>
    <property type="match status" value="1"/>
</dbReference>
<keyword evidence="9" id="KW-0805">Transcription regulation</keyword>
<dbReference type="FunFam" id="3.30.160.60:FF:000709">
    <property type="entry name" value="GDNF-inducible zinc finger protein 1"/>
    <property type="match status" value="1"/>
</dbReference>
<reference evidence="15" key="2">
    <citation type="submission" date="2025-09" db="UniProtKB">
        <authorList>
            <consortium name="Ensembl"/>
        </authorList>
    </citation>
    <scope>IDENTIFICATION</scope>
</reference>
<name>A0A8C4Q9N0_EPTBU</name>
<evidence type="ECO:0000256" key="7">
    <source>
        <dbReference type="ARBA" id="ARBA00022833"/>
    </source>
</evidence>
<feature type="domain" description="C2H2-type" evidence="14">
    <location>
        <begin position="351"/>
        <end position="378"/>
    </location>
</feature>
<feature type="domain" description="C2H2-type" evidence="14">
    <location>
        <begin position="379"/>
        <end position="406"/>
    </location>
</feature>
<dbReference type="GO" id="GO:0003677">
    <property type="term" value="F:DNA binding"/>
    <property type="evidence" value="ECO:0007669"/>
    <property type="project" value="UniProtKB-KW"/>
</dbReference>
<keyword evidence="12" id="KW-0539">Nucleus</keyword>
<feature type="domain" description="C2H2-type" evidence="14">
    <location>
        <begin position="197"/>
        <end position="224"/>
    </location>
</feature>
<organism evidence="15 16">
    <name type="scientific">Eptatretus burgeri</name>
    <name type="common">Inshore hagfish</name>
    <dbReference type="NCBI Taxonomy" id="7764"/>
    <lineage>
        <taxon>Eukaryota</taxon>
        <taxon>Metazoa</taxon>
        <taxon>Chordata</taxon>
        <taxon>Craniata</taxon>
        <taxon>Vertebrata</taxon>
        <taxon>Cyclostomata</taxon>
        <taxon>Myxini</taxon>
        <taxon>Myxiniformes</taxon>
        <taxon>Myxinidae</taxon>
        <taxon>Eptatretinae</taxon>
        <taxon>Eptatretus</taxon>
    </lineage>
</organism>
<dbReference type="SMART" id="SM00355">
    <property type="entry name" value="ZnF_C2H2"/>
    <property type="match status" value="11"/>
</dbReference>
<feature type="domain" description="C2H2-type" evidence="14">
    <location>
        <begin position="225"/>
        <end position="253"/>
    </location>
</feature>
<feature type="domain" description="C2H2-type" evidence="14">
    <location>
        <begin position="443"/>
        <end position="470"/>
    </location>
</feature>
<dbReference type="PROSITE" id="PS00028">
    <property type="entry name" value="ZINC_FINGER_C2H2_1"/>
    <property type="match status" value="10"/>
</dbReference>
<dbReference type="FunFam" id="3.30.160.60:FF:000870">
    <property type="entry name" value="zinc finger protein 197 isoform X1"/>
    <property type="match status" value="1"/>
</dbReference>
<evidence type="ECO:0000256" key="9">
    <source>
        <dbReference type="ARBA" id="ARBA00023015"/>
    </source>
</evidence>
<accession>A0A8C4Q9N0</accession>
<dbReference type="SUPFAM" id="SSF57667">
    <property type="entry name" value="beta-beta-alpha zinc fingers"/>
    <property type="match status" value="7"/>
</dbReference>
<dbReference type="Pfam" id="PF00096">
    <property type="entry name" value="zf-C2H2"/>
    <property type="match status" value="4"/>
</dbReference>
<reference evidence="15" key="1">
    <citation type="submission" date="2025-08" db="UniProtKB">
        <authorList>
            <consortium name="Ensembl"/>
        </authorList>
    </citation>
    <scope>IDENTIFICATION</scope>
</reference>
<proteinExistence type="inferred from homology"/>
<keyword evidence="11" id="KW-0804">Transcription</keyword>
<keyword evidence="8" id="KW-0832">Ubl conjugation</keyword>
<keyword evidence="5" id="KW-0677">Repeat</keyword>
<evidence type="ECO:0000256" key="13">
    <source>
        <dbReference type="PROSITE-ProRule" id="PRU00042"/>
    </source>
</evidence>
<evidence type="ECO:0000259" key="14">
    <source>
        <dbReference type="PROSITE" id="PS50157"/>
    </source>
</evidence>
<comment type="similarity">
    <text evidence="2">Belongs to the krueppel C2H2-type zinc-finger protein family.</text>
</comment>
<evidence type="ECO:0000313" key="16">
    <source>
        <dbReference type="Proteomes" id="UP000694388"/>
    </source>
</evidence>
<dbReference type="Gene3D" id="3.30.160.60">
    <property type="entry name" value="Classic Zinc Finger"/>
    <property type="match status" value="11"/>
</dbReference>
<dbReference type="Pfam" id="PF12171">
    <property type="entry name" value="zf-C2H2_jaz"/>
    <property type="match status" value="1"/>
</dbReference>
<dbReference type="FunFam" id="3.30.160.60:FF:000478">
    <property type="entry name" value="Zinc finger protein 133"/>
    <property type="match status" value="1"/>
</dbReference>
<evidence type="ECO:0000256" key="1">
    <source>
        <dbReference type="ARBA" id="ARBA00004123"/>
    </source>
</evidence>
<feature type="domain" description="C2H2-type" evidence="14">
    <location>
        <begin position="253"/>
        <end position="284"/>
    </location>
</feature>
<evidence type="ECO:0000256" key="2">
    <source>
        <dbReference type="ARBA" id="ARBA00006991"/>
    </source>
</evidence>
<evidence type="ECO:0000256" key="8">
    <source>
        <dbReference type="ARBA" id="ARBA00022843"/>
    </source>
</evidence>
<evidence type="ECO:0000256" key="6">
    <source>
        <dbReference type="ARBA" id="ARBA00022771"/>
    </source>
</evidence>